<dbReference type="SMART" id="SM00481">
    <property type="entry name" value="POLIIIAc"/>
    <property type="match status" value="1"/>
</dbReference>
<dbReference type="Gene3D" id="1.10.150.650">
    <property type="match status" value="1"/>
</dbReference>
<dbReference type="InterPro" id="IPR004013">
    <property type="entry name" value="PHP_dom"/>
</dbReference>
<sequence length="315" mass="35060">MGWRDPDPRGWIDLHVHTTASDGSESPRRVFELARDRGLRALSFCDHDSLGGMEEGLRLAAEFGIEFIPGCEIGIAHDPERGLIETDLLAYGYDPGHDEFRVVLRRLQEAKNRKLDLQLARLAEEGLRVPREEVLAEASGETIRRPHIYRVLRRHHPEIPPEVFYPNSDFGGPWYVSKEFSLSLEACVALVRRAGGVTCLSSPGAYNGLYRRTGELIDPATDRIVEVCAAAGVACLETVYPYQLNKPYYVEAGGGIGPADLDTLIDHYEGLARRHGMTPTGGSDFHGLAKPQIALGDALVPYRYLEDLRRAVRRT</sequence>
<dbReference type="PANTHER" id="PTHR42924:SF3">
    <property type="entry name" value="POLYMERASE_HISTIDINOL PHOSPHATASE N-TERMINAL DOMAIN-CONTAINING PROTEIN"/>
    <property type="match status" value="1"/>
</dbReference>
<proteinExistence type="predicted"/>
<evidence type="ECO:0000313" key="2">
    <source>
        <dbReference type="EMBL" id="MBM3316689.1"/>
    </source>
</evidence>
<protein>
    <submittedName>
        <fullName evidence="2">PHP domain-containing protein</fullName>
    </submittedName>
</protein>
<dbReference type="Pfam" id="PF02811">
    <property type="entry name" value="PHP"/>
    <property type="match status" value="1"/>
</dbReference>
<dbReference type="GO" id="GO:0035312">
    <property type="term" value="F:5'-3' DNA exonuclease activity"/>
    <property type="evidence" value="ECO:0007669"/>
    <property type="project" value="TreeGrafter"/>
</dbReference>
<dbReference type="InterPro" id="IPR052018">
    <property type="entry name" value="PHP_domain"/>
</dbReference>
<dbReference type="PANTHER" id="PTHR42924">
    <property type="entry name" value="EXONUCLEASE"/>
    <property type="match status" value="1"/>
</dbReference>
<dbReference type="GO" id="GO:0004534">
    <property type="term" value="F:5'-3' RNA exonuclease activity"/>
    <property type="evidence" value="ECO:0007669"/>
    <property type="project" value="TreeGrafter"/>
</dbReference>
<evidence type="ECO:0000313" key="3">
    <source>
        <dbReference type="Proteomes" id="UP000748308"/>
    </source>
</evidence>
<dbReference type="CDD" id="cd07438">
    <property type="entry name" value="PHP_HisPPase_AMP"/>
    <property type="match status" value="1"/>
</dbReference>
<dbReference type="InterPro" id="IPR016195">
    <property type="entry name" value="Pol/histidinol_Pase-like"/>
</dbReference>
<dbReference type="SUPFAM" id="SSF89550">
    <property type="entry name" value="PHP domain-like"/>
    <property type="match status" value="1"/>
</dbReference>
<reference evidence="2" key="1">
    <citation type="submission" date="2019-03" db="EMBL/GenBank/DDBJ databases">
        <title>Lake Tanganyika Metagenome-Assembled Genomes (MAGs).</title>
        <authorList>
            <person name="Tran P."/>
        </authorList>
    </citation>
    <scope>NUCLEOTIDE SEQUENCE</scope>
    <source>
        <strain evidence="2">M_DeepCast_400m_m2_100</strain>
    </source>
</reference>
<evidence type="ECO:0000259" key="1">
    <source>
        <dbReference type="SMART" id="SM00481"/>
    </source>
</evidence>
<organism evidence="2 3">
    <name type="scientific">Eiseniibacteriota bacterium</name>
    <dbReference type="NCBI Taxonomy" id="2212470"/>
    <lineage>
        <taxon>Bacteria</taxon>
        <taxon>Candidatus Eiseniibacteriota</taxon>
    </lineage>
</organism>
<name>A0A937X9T6_UNCEI</name>
<feature type="domain" description="Polymerase/histidinol phosphatase N-terminal" evidence="1">
    <location>
        <begin position="12"/>
        <end position="77"/>
    </location>
</feature>
<dbReference type="Proteomes" id="UP000748308">
    <property type="component" value="Unassembled WGS sequence"/>
</dbReference>
<dbReference type="InterPro" id="IPR003141">
    <property type="entry name" value="Pol/His_phosphatase_N"/>
</dbReference>
<accession>A0A937X9T6</accession>
<dbReference type="AlphaFoldDB" id="A0A937X9T6"/>
<dbReference type="EMBL" id="VGIY01000032">
    <property type="protein sequence ID" value="MBM3316689.1"/>
    <property type="molecule type" value="Genomic_DNA"/>
</dbReference>
<gene>
    <name evidence="2" type="ORF">FJY75_02445</name>
</gene>
<dbReference type="Gene3D" id="3.20.20.140">
    <property type="entry name" value="Metal-dependent hydrolases"/>
    <property type="match status" value="1"/>
</dbReference>
<comment type="caution">
    <text evidence="2">The sequence shown here is derived from an EMBL/GenBank/DDBJ whole genome shotgun (WGS) entry which is preliminary data.</text>
</comment>